<proteinExistence type="predicted"/>
<dbReference type="Pfam" id="PF22941">
    <property type="entry name" value="TADA2A-like_3rd"/>
    <property type="match status" value="1"/>
</dbReference>
<reference evidence="2 3" key="1">
    <citation type="submission" date="2018-11" db="EMBL/GenBank/DDBJ databases">
        <authorList>
            <consortium name="Pathogen Informatics"/>
        </authorList>
    </citation>
    <scope>NUCLEOTIDE SEQUENCE [LARGE SCALE GENOMIC DNA]</scope>
</reference>
<sequence>MFSNSWLPEMELALLDNIESSGLGNCIYDSNTSPVKVVDDLTDFQGEQSIFSRPPSLEDCKLIGFMHKRNEFECEFDNDAETTLCQIRHEFGDDPLFRGKCVK</sequence>
<dbReference type="EMBL" id="UYRU01084352">
    <property type="protein sequence ID" value="VDN33839.1"/>
    <property type="molecule type" value="Genomic_DNA"/>
</dbReference>
<feature type="domain" description="Transcriptional adapter 2-alpha/beta-like" evidence="1">
    <location>
        <begin position="62"/>
        <end position="95"/>
    </location>
</feature>
<evidence type="ECO:0000259" key="1">
    <source>
        <dbReference type="Pfam" id="PF22941"/>
    </source>
</evidence>
<name>A0A3P7QWQ4_DIBLA</name>
<dbReference type="OrthoDB" id="270417at2759"/>
<dbReference type="Proteomes" id="UP000281553">
    <property type="component" value="Unassembled WGS sequence"/>
</dbReference>
<protein>
    <recommendedName>
        <fullName evidence="1">Transcriptional adapter 2-alpha/beta-like domain-containing protein</fullName>
    </recommendedName>
</protein>
<gene>
    <name evidence="2" type="ORF">DILT_LOCUS16343</name>
</gene>
<keyword evidence="3" id="KW-1185">Reference proteome</keyword>
<accession>A0A3P7QWQ4</accession>
<dbReference type="InterPro" id="IPR055141">
    <property type="entry name" value="TADA2A_B-like_dom"/>
</dbReference>
<dbReference type="AlphaFoldDB" id="A0A3P7QWQ4"/>
<evidence type="ECO:0000313" key="3">
    <source>
        <dbReference type="Proteomes" id="UP000281553"/>
    </source>
</evidence>
<evidence type="ECO:0000313" key="2">
    <source>
        <dbReference type="EMBL" id="VDN33839.1"/>
    </source>
</evidence>
<organism evidence="2 3">
    <name type="scientific">Dibothriocephalus latus</name>
    <name type="common">Fish tapeworm</name>
    <name type="synonym">Diphyllobothrium latum</name>
    <dbReference type="NCBI Taxonomy" id="60516"/>
    <lineage>
        <taxon>Eukaryota</taxon>
        <taxon>Metazoa</taxon>
        <taxon>Spiralia</taxon>
        <taxon>Lophotrochozoa</taxon>
        <taxon>Platyhelminthes</taxon>
        <taxon>Cestoda</taxon>
        <taxon>Eucestoda</taxon>
        <taxon>Diphyllobothriidea</taxon>
        <taxon>Diphyllobothriidae</taxon>
        <taxon>Dibothriocephalus</taxon>
    </lineage>
</organism>